<dbReference type="GO" id="GO:0004045">
    <property type="term" value="F:peptidyl-tRNA hydrolase activity"/>
    <property type="evidence" value="ECO:0007669"/>
    <property type="project" value="UniProtKB-EC"/>
</dbReference>
<keyword evidence="7" id="KW-1185">Reference proteome</keyword>
<feature type="region of interest" description="Disordered" evidence="5">
    <location>
        <begin position="1"/>
        <end position="33"/>
    </location>
</feature>
<dbReference type="SUPFAM" id="SSF102462">
    <property type="entry name" value="Peptidyl-tRNA hydrolase II"/>
    <property type="match status" value="1"/>
</dbReference>
<dbReference type="Pfam" id="PF01981">
    <property type="entry name" value="PTH2"/>
    <property type="match status" value="1"/>
</dbReference>
<protein>
    <recommendedName>
        <fullName evidence="1">peptidyl-tRNA hydrolase</fullName>
        <ecNumber evidence="1">3.1.1.29</ecNumber>
    </recommendedName>
</protein>
<gene>
    <name evidence="6" type="ORF">WJX84_000565</name>
</gene>
<comment type="caution">
    <text evidence="6">The sequence shown here is derived from an EMBL/GenBank/DDBJ whole genome shotgun (WGS) entry which is preliminary data.</text>
</comment>
<keyword evidence="2" id="KW-0378">Hydrolase</keyword>
<dbReference type="NCBIfam" id="TIGR00283">
    <property type="entry name" value="arch_pth2"/>
    <property type="match status" value="1"/>
</dbReference>
<dbReference type="GO" id="GO:0005829">
    <property type="term" value="C:cytosol"/>
    <property type="evidence" value="ECO:0007669"/>
    <property type="project" value="TreeGrafter"/>
</dbReference>
<evidence type="ECO:0000256" key="1">
    <source>
        <dbReference type="ARBA" id="ARBA00013260"/>
    </source>
</evidence>
<dbReference type="EC" id="3.1.1.29" evidence="1"/>
<name>A0AAW1SQS6_9CHLO</name>
<dbReference type="CDD" id="cd02430">
    <property type="entry name" value="PTH2"/>
    <property type="match status" value="1"/>
</dbReference>
<evidence type="ECO:0000256" key="2">
    <source>
        <dbReference type="ARBA" id="ARBA00022801"/>
    </source>
</evidence>
<evidence type="ECO:0000256" key="3">
    <source>
        <dbReference type="ARBA" id="ARBA00038050"/>
    </source>
</evidence>
<evidence type="ECO:0000256" key="4">
    <source>
        <dbReference type="ARBA" id="ARBA00048707"/>
    </source>
</evidence>
<dbReference type="InterPro" id="IPR002833">
    <property type="entry name" value="PTH2"/>
</dbReference>
<dbReference type="PANTHER" id="PTHR12649">
    <property type="entry name" value="PEPTIDYL-TRNA HYDROLASE 2"/>
    <property type="match status" value="1"/>
</dbReference>
<evidence type="ECO:0000313" key="6">
    <source>
        <dbReference type="EMBL" id="KAK9851332.1"/>
    </source>
</evidence>
<feature type="compositionally biased region" description="Polar residues" evidence="5">
    <location>
        <begin position="1"/>
        <end position="11"/>
    </location>
</feature>
<dbReference type="AlphaFoldDB" id="A0AAW1SQS6"/>
<comment type="similarity">
    <text evidence="3">Belongs to the PTH2 family.</text>
</comment>
<dbReference type="Proteomes" id="UP001485043">
    <property type="component" value="Unassembled WGS sequence"/>
</dbReference>
<evidence type="ECO:0000256" key="5">
    <source>
        <dbReference type="SAM" id="MobiDB-lite"/>
    </source>
</evidence>
<proteinExistence type="inferred from homology"/>
<evidence type="ECO:0000313" key="7">
    <source>
        <dbReference type="Proteomes" id="UP001485043"/>
    </source>
</evidence>
<organism evidence="6 7">
    <name type="scientific">Apatococcus fuscideae</name>
    <dbReference type="NCBI Taxonomy" id="2026836"/>
    <lineage>
        <taxon>Eukaryota</taxon>
        <taxon>Viridiplantae</taxon>
        <taxon>Chlorophyta</taxon>
        <taxon>core chlorophytes</taxon>
        <taxon>Trebouxiophyceae</taxon>
        <taxon>Chlorellales</taxon>
        <taxon>Chlorellaceae</taxon>
        <taxon>Apatococcus</taxon>
    </lineage>
</organism>
<accession>A0AAW1SQS6</accession>
<sequence length="206" mass="22448">MKAVGQPTSRGISRRQPEPELFANSCGPSRSQQKRRLQGVFKNITPRFLPGVLTGFVLAKYLRVGGSGKGRKKRGKKDLEWSGPVPSSKEELRMMLCVNMSLGMQKGKIAAQCAHAAVGAITDHKDSKAQVFAQWERCGQAKIALKVPTEVEMLHLLKAAAEQGIPYYLVEDAGRTQIAAGSKTVLALGPWKKSTLDELTGHLKLL</sequence>
<dbReference type="EMBL" id="JALJOV010001249">
    <property type="protein sequence ID" value="KAK9851332.1"/>
    <property type="molecule type" value="Genomic_DNA"/>
</dbReference>
<comment type="catalytic activity">
    <reaction evidence="4">
        <text>an N-acyl-L-alpha-aminoacyl-tRNA + H2O = an N-acyl-L-amino acid + a tRNA + H(+)</text>
        <dbReference type="Rhea" id="RHEA:54448"/>
        <dbReference type="Rhea" id="RHEA-COMP:10123"/>
        <dbReference type="Rhea" id="RHEA-COMP:13883"/>
        <dbReference type="ChEBI" id="CHEBI:15377"/>
        <dbReference type="ChEBI" id="CHEBI:15378"/>
        <dbReference type="ChEBI" id="CHEBI:59874"/>
        <dbReference type="ChEBI" id="CHEBI:78442"/>
        <dbReference type="ChEBI" id="CHEBI:138191"/>
        <dbReference type="EC" id="3.1.1.29"/>
    </reaction>
</comment>
<dbReference type="FunFam" id="3.40.1490.10:FF:000001">
    <property type="entry name" value="Peptidyl-tRNA hydrolase 2"/>
    <property type="match status" value="1"/>
</dbReference>
<dbReference type="InterPro" id="IPR023476">
    <property type="entry name" value="Pep_tRNA_hydro_II_dom_sf"/>
</dbReference>
<dbReference type="PANTHER" id="PTHR12649:SF11">
    <property type="entry name" value="PEPTIDYL-TRNA HYDROLASE 2, MITOCHONDRIAL"/>
    <property type="match status" value="1"/>
</dbReference>
<dbReference type="Gene3D" id="3.40.1490.10">
    <property type="entry name" value="Bit1"/>
    <property type="match status" value="1"/>
</dbReference>
<reference evidence="6 7" key="1">
    <citation type="journal article" date="2024" name="Nat. Commun.">
        <title>Phylogenomics reveals the evolutionary origins of lichenization in chlorophyte algae.</title>
        <authorList>
            <person name="Puginier C."/>
            <person name="Libourel C."/>
            <person name="Otte J."/>
            <person name="Skaloud P."/>
            <person name="Haon M."/>
            <person name="Grisel S."/>
            <person name="Petersen M."/>
            <person name="Berrin J.G."/>
            <person name="Delaux P.M."/>
            <person name="Dal Grande F."/>
            <person name="Keller J."/>
        </authorList>
    </citation>
    <scope>NUCLEOTIDE SEQUENCE [LARGE SCALE GENOMIC DNA]</scope>
    <source>
        <strain evidence="6 7">SAG 2523</strain>
    </source>
</reference>